<dbReference type="Proteomes" id="UP000312326">
    <property type="component" value="Chromosome"/>
</dbReference>
<dbReference type="AlphaFoldDB" id="A0A5B8ED61"/>
<reference evidence="3 4" key="1">
    <citation type="submission" date="2018-06" db="EMBL/GenBank/DDBJ databases">
        <title>Complete genome sequnece of Lactobacillus amylovorus PMRA3.</title>
        <authorList>
            <person name="Nam Y.-D."/>
            <person name="Chung W.-H."/>
            <person name="Park Y.S."/>
            <person name="Kang J."/>
        </authorList>
    </citation>
    <scope>NUCLEOTIDE SEQUENCE [LARGE SCALE GENOMIC DNA]</scope>
    <source>
        <strain evidence="3 4">PMRA3</strain>
    </source>
</reference>
<gene>
    <name evidence="3" type="ORF">DM298_05725</name>
</gene>
<dbReference type="InterPro" id="IPR013783">
    <property type="entry name" value="Ig-like_fold"/>
</dbReference>
<feature type="chain" id="PRO_5023048355" evidence="1">
    <location>
        <begin position="44"/>
        <end position="494"/>
    </location>
</feature>
<evidence type="ECO:0000259" key="2">
    <source>
        <dbReference type="PROSITE" id="PS50853"/>
    </source>
</evidence>
<proteinExistence type="predicted"/>
<dbReference type="SUPFAM" id="SSF49265">
    <property type="entry name" value="Fibronectin type III"/>
    <property type="match status" value="1"/>
</dbReference>
<sequence length="494" mass="56160">MVNLKNLRIIKQKKVKTMKRRGYLIGAVAAGALLFSLNTNVQAATVPISDNATSYVRKGNQYRFYFKAPTRLTVATKAKYKILNTSDWECIPYKGKNKNSKVFYLRSGHYNLTTKSGKNVKIKTSATRITKIRNKLETFSHKTYPTTVRYSEAIPIKIGQTVTGMTDMYHTEKLNTMNRYKFTLDKDQKVTMNMSVQPVYENSRSNIFNNNDIQIVQDTDYGYALNPWKTKGTLKNGKYSWNLEKGTYYLEKGSARGRFSFKLTSEDTNALPSTPKLTKVSSTEDGIKVDYTKADNATGYGIYGSSLRRYRSNDPLLDAASMIGHSNFTPDGNYPDVLTQTISKNRLINGETYDIAVRAVNDEEGRSFSPVSANQKFTYYIPLKGSHEKPKTPTLKVSYYNDHGSDEPYINIEWDVNPEADSYEIQYRLKGSSKWATFFSKARSGDIVDDPTNDFGQDFKKGQVYEVRVRALHSNLISDWSEVKTARVDVTPNR</sequence>
<evidence type="ECO:0000313" key="4">
    <source>
        <dbReference type="Proteomes" id="UP000312326"/>
    </source>
</evidence>
<feature type="signal peptide" evidence="1">
    <location>
        <begin position="1"/>
        <end position="43"/>
    </location>
</feature>
<dbReference type="PROSITE" id="PS50853">
    <property type="entry name" value="FN3"/>
    <property type="match status" value="1"/>
</dbReference>
<organism evidence="3 4">
    <name type="scientific">Lactobacillus amylovorus</name>
    <dbReference type="NCBI Taxonomy" id="1604"/>
    <lineage>
        <taxon>Bacteria</taxon>
        <taxon>Bacillati</taxon>
        <taxon>Bacillota</taxon>
        <taxon>Bacilli</taxon>
        <taxon>Lactobacillales</taxon>
        <taxon>Lactobacillaceae</taxon>
        <taxon>Lactobacillus</taxon>
    </lineage>
</organism>
<protein>
    <submittedName>
        <fullName evidence="3">Fibronectin type III domain-containing protein</fullName>
    </submittedName>
</protein>
<keyword evidence="1" id="KW-0732">Signal</keyword>
<dbReference type="InterPro" id="IPR036116">
    <property type="entry name" value="FN3_sf"/>
</dbReference>
<dbReference type="Gene3D" id="2.60.120.380">
    <property type="match status" value="1"/>
</dbReference>
<dbReference type="EMBL" id="CP029754">
    <property type="protein sequence ID" value="QDD70408.1"/>
    <property type="molecule type" value="Genomic_DNA"/>
</dbReference>
<dbReference type="InterPro" id="IPR003961">
    <property type="entry name" value="FN3_dom"/>
</dbReference>
<feature type="domain" description="Fibronectin type-III" evidence="2">
    <location>
        <begin position="389"/>
        <end position="494"/>
    </location>
</feature>
<dbReference type="Gene3D" id="2.60.40.10">
    <property type="entry name" value="Immunoglobulins"/>
    <property type="match status" value="2"/>
</dbReference>
<dbReference type="CDD" id="cd00063">
    <property type="entry name" value="FN3"/>
    <property type="match status" value="1"/>
</dbReference>
<evidence type="ECO:0000313" key="3">
    <source>
        <dbReference type="EMBL" id="QDD70408.1"/>
    </source>
</evidence>
<evidence type="ECO:0000256" key="1">
    <source>
        <dbReference type="SAM" id="SignalP"/>
    </source>
</evidence>
<name>A0A5B8ED61_LACAM</name>
<accession>A0A5B8ED61</accession>